<evidence type="ECO:0000313" key="2">
    <source>
        <dbReference type="EMBL" id="WYK17234.1"/>
    </source>
</evidence>
<keyword evidence="1" id="KW-0472">Membrane</keyword>
<keyword evidence="1" id="KW-1133">Transmembrane helix</keyword>
<dbReference type="EMBL" id="CP146606">
    <property type="protein sequence ID" value="WYK17234.1"/>
    <property type="molecule type" value="Genomic_DNA"/>
</dbReference>
<dbReference type="RefSeq" id="WP_317057305.1">
    <property type="nucleotide sequence ID" value="NZ_CP146606.1"/>
</dbReference>
<evidence type="ECO:0000256" key="1">
    <source>
        <dbReference type="SAM" id="Phobius"/>
    </source>
</evidence>
<gene>
    <name evidence="2" type="ORF">RZS32_012515</name>
</gene>
<keyword evidence="3" id="KW-1185">Reference proteome</keyword>
<sequence length="62" mass="6628">MGWLVVVLHVFIGSTVAGSLVVAALVMGYDTWVQILTAVLVGYLMAAPVSWVIAKRLVAQDK</sequence>
<organism evidence="2 3">
    <name type="scientific">Roseovarius rhodophyticola</name>
    <dbReference type="NCBI Taxonomy" id="3080827"/>
    <lineage>
        <taxon>Bacteria</taxon>
        <taxon>Pseudomonadati</taxon>
        <taxon>Pseudomonadota</taxon>
        <taxon>Alphaproteobacteria</taxon>
        <taxon>Rhodobacterales</taxon>
        <taxon>Roseobacteraceae</taxon>
        <taxon>Roseovarius</taxon>
    </lineage>
</organism>
<reference evidence="2 3" key="1">
    <citation type="submission" date="2024-02" db="EMBL/GenBank/DDBJ databases">
        <title>Roseovarius strain W115 nov., isolated from a marine algae.</title>
        <authorList>
            <person name="Lee M.W."/>
            <person name="Lee J.K."/>
            <person name="Kim J.M."/>
            <person name="Choi D.G."/>
            <person name="Baek J.H."/>
            <person name="Bayburt H."/>
            <person name="Jung J.J."/>
            <person name="Han D.M."/>
            <person name="Jeon C.O."/>
        </authorList>
    </citation>
    <scope>NUCLEOTIDE SEQUENCE [LARGE SCALE GENOMIC DNA]</scope>
    <source>
        <strain evidence="2 3">W115</strain>
    </source>
</reference>
<evidence type="ECO:0000313" key="3">
    <source>
        <dbReference type="Proteomes" id="UP001281305"/>
    </source>
</evidence>
<name>A0ABZ2TC56_9RHOB</name>
<protein>
    <submittedName>
        <fullName evidence="2">CTP synthetase</fullName>
    </submittedName>
</protein>
<proteinExistence type="predicted"/>
<accession>A0ABZ2TC56</accession>
<feature type="transmembrane region" description="Helical" evidence="1">
    <location>
        <begin position="33"/>
        <end position="54"/>
    </location>
</feature>
<keyword evidence="1" id="KW-0812">Transmembrane</keyword>
<dbReference type="Proteomes" id="UP001281305">
    <property type="component" value="Chromosome"/>
</dbReference>